<comment type="caution">
    <text evidence="3">The sequence shown here is derived from an EMBL/GenBank/DDBJ whole genome shotgun (WGS) entry which is preliminary data.</text>
</comment>
<dbReference type="Proteomes" id="UP001059596">
    <property type="component" value="Unassembled WGS sequence"/>
</dbReference>
<feature type="signal peptide" evidence="1">
    <location>
        <begin position="1"/>
        <end position="18"/>
    </location>
</feature>
<feature type="chain" id="PRO_5040315143" description="Kazal-like domain-containing protein" evidence="1">
    <location>
        <begin position="19"/>
        <end position="87"/>
    </location>
</feature>
<evidence type="ECO:0000313" key="3">
    <source>
        <dbReference type="EMBL" id="KAI8038177.1"/>
    </source>
</evidence>
<evidence type="ECO:0000256" key="1">
    <source>
        <dbReference type="SAM" id="SignalP"/>
    </source>
</evidence>
<gene>
    <name evidence="3" type="ORF">M5D96_008866</name>
</gene>
<name>A0A9Q0BMQ9_9MUSC</name>
<organism evidence="3 4">
    <name type="scientific">Drosophila gunungcola</name>
    <name type="common">fruit fly</name>
    <dbReference type="NCBI Taxonomy" id="103775"/>
    <lineage>
        <taxon>Eukaryota</taxon>
        <taxon>Metazoa</taxon>
        <taxon>Ecdysozoa</taxon>
        <taxon>Arthropoda</taxon>
        <taxon>Hexapoda</taxon>
        <taxon>Insecta</taxon>
        <taxon>Pterygota</taxon>
        <taxon>Neoptera</taxon>
        <taxon>Endopterygota</taxon>
        <taxon>Diptera</taxon>
        <taxon>Brachycera</taxon>
        <taxon>Muscomorpha</taxon>
        <taxon>Ephydroidea</taxon>
        <taxon>Drosophilidae</taxon>
        <taxon>Drosophila</taxon>
        <taxon>Sophophora</taxon>
    </lineage>
</organism>
<dbReference type="SUPFAM" id="SSF100895">
    <property type="entry name" value="Kazal-type serine protease inhibitors"/>
    <property type="match status" value="1"/>
</dbReference>
<sequence length="87" mass="9942">MHILKLFALSCWLSCVKGCEIFCSRNYRPVCGFDGSCYTEARNSCFMKNINCGRKLKKSPVFKDIRPGPCKKSLVLCKLFPEDELKP</sequence>
<dbReference type="AlphaFoldDB" id="A0A9Q0BMQ9"/>
<keyword evidence="1" id="KW-0732">Signal</keyword>
<protein>
    <recommendedName>
        <fullName evidence="2">Kazal-like domain-containing protein</fullName>
    </recommendedName>
</protein>
<reference evidence="3" key="1">
    <citation type="journal article" date="2023" name="Genome Biol. Evol.">
        <title>Long-read-based Genome Assembly of Drosophila gunungcola Reveals Fewer Chemosensory Genes in Flower-breeding Species.</title>
        <authorList>
            <person name="Negi A."/>
            <person name="Liao B.Y."/>
            <person name="Yeh S.D."/>
        </authorList>
    </citation>
    <scope>NUCLEOTIDE SEQUENCE</scope>
    <source>
        <strain evidence="3">Sukarami</strain>
    </source>
</reference>
<proteinExistence type="predicted"/>
<feature type="domain" description="Kazal-like" evidence="2">
    <location>
        <begin position="16"/>
        <end position="72"/>
    </location>
</feature>
<dbReference type="EMBL" id="JAMKOV010000008">
    <property type="protein sequence ID" value="KAI8038177.1"/>
    <property type="molecule type" value="Genomic_DNA"/>
</dbReference>
<evidence type="ECO:0000259" key="2">
    <source>
        <dbReference type="PROSITE" id="PS51465"/>
    </source>
</evidence>
<dbReference type="InterPro" id="IPR002350">
    <property type="entry name" value="Kazal_dom"/>
</dbReference>
<dbReference type="Gene3D" id="3.30.60.30">
    <property type="match status" value="1"/>
</dbReference>
<accession>A0A9Q0BMQ9</accession>
<keyword evidence="4" id="KW-1185">Reference proteome</keyword>
<dbReference type="PROSITE" id="PS51465">
    <property type="entry name" value="KAZAL_2"/>
    <property type="match status" value="1"/>
</dbReference>
<evidence type="ECO:0000313" key="4">
    <source>
        <dbReference type="Proteomes" id="UP001059596"/>
    </source>
</evidence>
<dbReference type="InterPro" id="IPR036058">
    <property type="entry name" value="Kazal_dom_sf"/>
</dbReference>